<dbReference type="OrthoDB" id="271628at2759"/>
<evidence type="ECO:0000256" key="3">
    <source>
        <dbReference type="ARBA" id="ARBA00007471"/>
    </source>
</evidence>
<feature type="region of interest" description="Disordered" evidence="7">
    <location>
        <begin position="49"/>
        <end position="73"/>
    </location>
</feature>
<name>A0A8K1CN12_PYTOL</name>
<feature type="active site" description="Phosphocysteine intermediate" evidence="5">
    <location>
        <position position="732"/>
    </location>
</feature>
<keyword evidence="11" id="KW-1185">Reference proteome</keyword>
<reference evidence="10" key="1">
    <citation type="submission" date="2019-03" db="EMBL/GenBank/DDBJ databases">
        <title>Long read genome sequence of the mycoparasitic Pythium oligandrum ATCC 38472 isolated from sugarbeet rhizosphere.</title>
        <authorList>
            <person name="Gaulin E."/>
        </authorList>
    </citation>
    <scope>NUCLEOTIDE SEQUENCE</scope>
    <source>
        <strain evidence="10">ATCC 38472_TT</strain>
    </source>
</reference>
<dbReference type="GO" id="GO:0012505">
    <property type="term" value="C:endomembrane system"/>
    <property type="evidence" value="ECO:0007669"/>
    <property type="project" value="UniProtKB-SubCell"/>
</dbReference>
<dbReference type="Proteomes" id="UP000794436">
    <property type="component" value="Unassembled WGS sequence"/>
</dbReference>
<keyword evidence="4" id="KW-0963">Cytoplasm</keyword>
<feature type="binding site" evidence="6">
    <location>
        <begin position="642"/>
        <end position="645"/>
    </location>
    <ligand>
        <name>substrate</name>
    </ligand>
</feature>
<evidence type="ECO:0000256" key="5">
    <source>
        <dbReference type="PIRSR" id="PIRSR630564-1"/>
    </source>
</evidence>
<comment type="similarity">
    <text evidence="3">Belongs to the protein-tyrosine phosphatase family. Non-receptor class myotubularin subfamily.</text>
</comment>
<dbReference type="InterPro" id="IPR010569">
    <property type="entry name" value="Myotubularin-like_Pase_dom"/>
</dbReference>
<evidence type="ECO:0000259" key="8">
    <source>
        <dbReference type="PROSITE" id="PS50056"/>
    </source>
</evidence>
<dbReference type="Gene3D" id="2.30.29.30">
    <property type="entry name" value="Pleckstrin-homology domain (PH domain)/Phosphotyrosine-binding domain (PTB)"/>
    <property type="match status" value="1"/>
</dbReference>
<dbReference type="InterPro" id="IPR016130">
    <property type="entry name" value="Tyr_Pase_AS"/>
</dbReference>
<feature type="compositionally biased region" description="Low complexity" evidence="7">
    <location>
        <begin position="55"/>
        <end position="68"/>
    </location>
</feature>
<dbReference type="PANTHER" id="PTHR10807">
    <property type="entry name" value="MYOTUBULARIN-RELATED"/>
    <property type="match status" value="1"/>
</dbReference>
<dbReference type="InterPro" id="IPR029021">
    <property type="entry name" value="Prot-tyrosine_phosphatase-like"/>
</dbReference>
<evidence type="ECO:0000256" key="2">
    <source>
        <dbReference type="ARBA" id="ARBA00004496"/>
    </source>
</evidence>
<gene>
    <name evidence="10" type="ORF">Poli38472_004090</name>
</gene>
<dbReference type="SUPFAM" id="SSF52799">
    <property type="entry name" value="(Phosphotyrosine protein) phosphatases II"/>
    <property type="match status" value="1"/>
</dbReference>
<dbReference type="InterPro" id="IPR002877">
    <property type="entry name" value="RNA_MeTrfase_FtsJ_dom"/>
</dbReference>
<organism evidence="10 11">
    <name type="scientific">Pythium oligandrum</name>
    <name type="common">Mycoparasitic fungus</name>
    <dbReference type="NCBI Taxonomy" id="41045"/>
    <lineage>
        <taxon>Eukaryota</taxon>
        <taxon>Sar</taxon>
        <taxon>Stramenopiles</taxon>
        <taxon>Oomycota</taxon>
        <taxon>Peronosporomycetes</taxon>
        <taxon>Pythiales</taxon>
        <taxon>Pythiaceae</taxon>
        <taxon>Pythium</taxon>
    </lineage>
</organism>
<evidence type="ECO:0008006" key="12">
    <source>
        <dbReference type="Google" id="ProtNLM"/>
    </source>
</evidence>
<feature type="binding site" evidence="6">
    <location>
        <begin position="667"/>
        <end position="668"/>
    </location>
    <ligand>
        <name>substrate</name>
    </ligand>
</feature>
<dbReference type="GO" id="GO:0008168">
    <property type="term" value="F:methyltransferase activity"/>
    <property type="evidence" value="ECO:0007669"/>
    <property type="project" value="InterPro"/>
</dbReference>
<dbReference type="PANTHER" id="PTHR10807:SF128">
    <property type="entry name" value="PHOSPHATIDYLINOSITOL-3,5-BISPHOSPHATE 3-PHOSPHATASE"/>
    <property type="match status" value="1"/>
</dbReference>
<dbReference type="PROSITE" id="PS50056">
    <property type="entry name" value="TYR_PHOSPHATASE_2"/>
    <property type="match status" value="1"/>
</dbReference>
<sequence>MADAVEDEAYFSQRQSTMDSETLDKLLRAEKHLFNAGQATLEAWKMIGRQPDADAPPSSGNGANPSSRGGAGVDLFEARDSDLTMGHLTSYRGEITSPDGVPGVIPITRAGSGGAKYDSNSSNVSTSPHVQMEIPRPAEGRNSLGHHPLSASSNIYDKPSFSMRSTVSTISVDSLSETNHMAENGRSKSSHANIFGLNRDGAPRSDVTLYTFTVRKSDSVLFGSKKASIQLQVDIEARMLNILSPHDSRESYSCAAVTARPQSRFNMQLKIQTGTTSITKKVTFLSTDDRINFMEALEQGKVMSKKPISGPRKQEPPVKTIKEEPKNVKATAAKNELSSSGLRDSLNMNDPFGLLPGETVLEHVQRVTNLVVMSQSDRAVQGVLKITTYRVTFVPYDSSWKFGSFEVPLATIDVITRDGLMLLIACKDLRTIRLAMHDAYTKKKGYDQLPSTPDFRWLNLLTLRMKPPNIIGALFAFDYCAEKKNRLSGKGGPKEDGWLLYSPVAEYQRLGFLRGADAYTSRKQNADPSMITWRLLKNSKFRFSPTYPQLMVVPSLMTEEQLVQSARFRSRARLPVVVWRHPVNKCILARSSQPNYGMAGNRSEPDRILLRAYRDSSKKNSNGVTPPLHIIDARKPIATKGNRLKGKGVENSQHYDNANVEFMGIANIHKMRESLDALKALVSPNAVDDGDKHYHNRLENTRWLKHIMRVLSGARRVAEVLHEDGASVLVHCSDGWDRTPQLVALAQLILDPYYRTIRGFAVLVEKEWCSFGHKFADRVGVGKDATDQPNERSPVMLQFLDCVWQMTRQFPTAFEFNEKFLLHVSDALISGLYGTFLYNSERERIFEKVWERTESVWTPVLENPGPYRNPTFRATNRVLYPRANLKRVVLWDAMFFRWDPESHPDYMDMVPEQHAEFDEEDKALRLEIDVIHDFDELRMRGALSDCSDMSDDEELELRTSIQDARSMSLVGDGRIHEDHDGDDYDIVDELLERYRRGAEERTRQRAQGRNIREAIQMAPDQSRIKYLEQLLSESVARELQLEAELDAVHHRLAIQRALAHTGAQSQSHHGRSNSLSGAEAQTTQATSQDHDTASPSSPLPVMELLEELHNVKTSFRDDVHARYPEGVDLVVADGGFTDARNQHDQELMMARLVLAEVTAMLSVIRTGGSFVCKTFELTTPPMLQLLWILHQCFEEITIVKPIASRPASSERYLTARNFELKARTDVLRNLEQWLVAYAEGSKLEPPGDWRQDRIFLDFVSEITNLMARSQIQACTNILEAITKPAKRKRDITPVNPQAYYHCWKLGE</sequence>
<dbReference type="GO" id="GO:0032259">
    <property type="term" value="P:methylation"/>
    <property type="evidence" value="ECO:0007669"/>
    <property type="project" value="InterPro"/>
</dbReference>
<dbReference type="InterPro" id="IPR003595">
    <property type="entry name" value="Tyr_Pase_cat"/>
</dbReference>
<evidence type="ECO:0000313" key="10">
    <source>
        <dbReference type="EMBL" id="TMW66325.1"/>
    </source>
</evidence>
<dbReference type="PROSITE" id="PS00383">
    <property type="entry name" value="TYR_PHOSPHATASE_1"/>
    <property type="match status" value="1"/>
</dbReference>
<dbReference type="CDD" id="cd14507">
    <property type="entry name" value="PTP-MTM-like"/>
    <property type="match status" value="1"/>
</dbReference>
<evidence type="ECO:0000256" key="7">
    <source>
        <dbReference type="SAM" id="MobiDB-lite"/>
    </source>
</evidence>
<dbReference type="Gene3D" id="3.40.50.12760">
    <property type="match status" value="1"/>
</dbReference>
<protein>
    <recommendedName>
        <fullName evidence="12">Phosphatidylinositol-3-phosphatase</fullName>
    </recommendedName>
</protein>
<comment type="subcellular location">
    <subcellularLocation>
        <location evidence="2">Cytoplasm</location>
    </subcellularLocation>
    <subcellularLocation>
        <location evidence="1">Endomembrane system</location>
        <topology evidence="1">Peripheral membrane protein</topology>
    </subcellularLocation>
</comment>
<evidence type="ECO:0000256" key="1">
    <source>
        <dbReference type="ARBA" id="ARBA00004184"/>
    </source>
</evidence>
<dbReference type="InterPro" id="IPR011993">
    <property type="entry name" value="PH-like_dom_sf"/>
</dbReference>
<dbReference type="Pfam" id="PF06602">
    <property type="entry name" value="Myotub-related"/>
    <property type="match status" value="1"/>
</dbReference>
<dbReference type="InterPro" id="IPR000387">
    <property type="entry name" value="Tyr_Pase_dom"/>
</dbReference>
<accession>A0A8K1CN12</accession>
<feature type="domain" description="Myotubularin phosphatase" evidence="9">
    <location>
        <begin position="497"/>
        <end position="895"/>
    </location>
</feature>
<comment type="caution">
    <text evidence="10">The sequence shown here is derived from an EMBL/GenBank/DDBJ whole genome shotgun (WGS) entry which is preliminary data.</text>
</comment>
<dbReference type="Pfam" id="PF01728">
    <property type="entry name" value="FtsJ"/>
    <property type="match status" value="1"/>
</dbReference>
<feature type="domain" description="Tyrosine specific protein phosphatases" evidence="8">
    <location>
        <begin position="708"/>
        <end position="745"/>
    </location>
</feature>
<dbReference type="SUPFAM" id="SSF53335">
    <property type="entry name" value="S-adenosyl-L-methionine-dependent methyltransferases"/>
    <property type="match status" value="1"/>
</dbReference>
<feature type="compositionally biased region" description="Polar residues" evidence="7">
    <location>
        <begin position="1062"/>
        <end position="1087"/>
    </location>
</feature>
<feature type="region of interest" description="Disordered" evidence="7">
    <location>
        <begin position="1059"/>
        <end position="1098"/>
    </location>
</feature>
<dbReference type="GO" id="GO:0005737">
    <property type="term" value="C:cytoplasm"/>
    <property type="evidence" value="ECO:0007669"/>
    <property type="project" value="UniProtKB-SubCell"/>
</dbReference>
<evidence type="ECO:0000259" key="9">
    <source>
        <dbReference type="PROSITE" id="PS51339"/>
    </source>
</evidence>
<dbReference type="InterPro" id="IPR030564">
    <property type="entry name" value="Myotubularin"/>
</dbReference>
<dbReference type="EMBL" id="SPLM01000036">
    <property type="protein sequence ID" value="TMW66325.1"/>
    <property type="molecule type" value="Genomic_DNA"/>
</dbReference>
<feature type="binding site" evidence="6">
    <location>
        <begin position="732"/>
        <end position="738"/>
    </location>
    <ligand>
        <name>substrate</name>
    </ligand>
</feature>
<proteinExistence type="inferred from homology"/>
<evidence type="ECO:0000313" key="11">
    <source>
        <dbReference type="Proteomes" id="UP000794436"/>
    </source>
</evidence>
<dbReference type="InterPro" id="IPR029063">
    <property type="entry name" value="SAM-dependent_MTases_sf"/>
</dbReference>
<dbReference type="PROSITE" id="PS51339">
    <property type="entry name" value="PPASE_MYOTUBULARIN"/>
    <property type="match status" value="1"/>
</dbReference>
<dbReference type="SUPFAM" id="SSF50729">
    <property type="entry name" value="PH domain-like"/>
    <property type="match status" value="1"/>
</dbReference>
<evidence type="ECO:0000256" key="6">
    <source>
        <dbReference type="PIRSR" id="PIRSR630564-2"/>
    </source>
</evidence>
<dbReference type="SMART" id="SM00404">
    <property type="entry name" value="PTPc_motif"/>
    <property type="match status" value="1"/>
</dbReference>
<evidence type="ECO:0000256" key="4">
    <source>
        <dbReference type="ARBA" id="ARBA00022490"/>
    </source>
</evidence>